<sequence>MGVDCGFDVYPPLSPECQGLYKTFLEAVIQKYKQAVHPNTGEPLIQIVGTPETQNAYIYFNVGEGPLLPYNLDYFMRFESKLVSRDDVMPYLKGVYLIARRYFPDNVQFWVSGASPTLIQRLDRIPNMREQEGPPRVGEEWYKVRNELFHLRGEQERGTQGN</sequence>
<reference evidence="1" key="1">
    <citation type="journal article" date="2021" name="Nat. Commun.">
        <title>Genetic determinants of endophytism in the Arabidopsis root mycobiome.</title>
        <authorList>
            <person name="Mesny F."/>
            <person name="Miyauchi S."/>
            <person name="Thiergart T."/>
            <person name="Pickel B."/>
            <person name="Atanasova L."/>
            <person name="Karlsson M."/>
            <person name="Huettel B."/>
            <person name="Barry K.W."/>
            <person name="Haridas S."/>
            <person name="Chen C."/>
            <person name="Bauer D."/>
            <person name="Andreopoulos W."/>
            <person name="Pangilinan J."/>
            <person name="LaButti K."/>
            <person name="Riley R."/>
            <person name="Lipzen A."/>
            <person name="Clum A."/>
            <person name="Drula E."/>
            <person name="Henrissat B."/>
            <person name="Kohler A."/>
            <person name="Grigoriev I.V."/>
            <person name="Martin F.M."/>
            <person name="Hacquard S."/>
        </authorList>
    </citation>
    <scope>NUCLEOTIDE SEQUENCE</scope>
    <source>
        <strain evidence="1">MPI-CAGE-AT-0147</strain>
    </source>
</reference>
<dbReference type="AlphaFoldDB" id="A0A9P9J4Y8"/>
<dbReference type="OrthoDB" id="265717at2759"/>
<keyword evidence="2" id="KW-1185">Reference proteome</keyword>
<gene>
    <name evidence="1" type="ORF">EDB81DRAFT_798005</name>
</gene>
<dbReference type="Proteomes" id="UP000738349">
    <property type="component" value="Unassembled WGS sequence"/>
</dbReference>
<comment type="caution">
    <text evidence="1">The sequence shown here is derived from an EMBL/GenBank/DDBJ whole genome shotgun (WGS) entry which is preliminary data.</text>
</comment>
<evidence type="ECO:0000313" key="2">
    <source>
        <dbReference type="Proteomes" id="UP000738349"/>
    </source>
</evidence>
<evidence type="ECO:0000313" key="1">
    <source>
        <dbReference type="EMBL" id="KAH7142181.1"/>
    </source>
</evidence>
<proteinExistence type="predicted"/>
<name>A0A9P9J4Y8_9HYPO</name>
<protein>
    <submittedName>
        <fullName evidence="1">Uncharacterized protein</fullName>
    </submittedName>
</protein>
<organism evidence="1 2">
    <name type="scientific">Dactylonectria macrodidyma</name>
    <dbReference type="NCBI Taxonomy" id="307937"/>
    <lineage>
        <taxon>Eukaryota</taxon>
        <taxon>Fungi</taxon>
        <taxon>Dikarya</taxon>
        <taxon>Ascomycota</taxon>
        <taxon>Pezizomycotina</taxon>
        <taxon>Sordariomycetes</taxon>
        <taxon>Hypocreomycetidae</taxon>
        <taxon>Hypocreales</taxon>
        <taxon>Nectriaceae</taxon>
        <taxon>Dactylonectria</taxon>
    </lineage>
</organism>
<dbReference type="EMBL" id="JAGMUV010000010">
    <property type="protein sequence ID" value="KAH7142181.1"/>
    <property type="molecule type" value="Genomic_DNA"/>
</dbReference>
<accession>A0A9P9J4Y8</accession>